<reference evidence="2" key="1">
    <citation type="submission" date="2024-02" db="UniProtKB">
        <authorList>
            <consortium name="WormBaseParasite"/>
        </authorList>
    </citation>
    <scope>IDENTIFICATION</scope>
</reference>
<dbReference type="AlphaFoldDB" id="A0AAF3EIS2"/>
<evidence type="ECO:0000313" key="1">
    <source>
        <dbReference type="Proteomes" id="UP000887575"/>
    </source>
</evidence>
<evidence type="ECO:0000313" key="2">
    <source>
        <dbReference type="WBParaSite" id="MBELARI_LOCUS13913"/>
    </source>
</evidence>
<proteinExistence type="predicted"/>
<protein>
    <submittedName>
        <fullName evidence="2">Uncharacterized protein</fullName>
    </submittedName>
</protein>
<dbReference type="Proteomes" id="UP000887575">
    <property type="component" value="Unassembled WGS sequence"/>
</dbReference>
<dbReference type="WBParaSite" id="MBELARI_LOCUS13913">
    <property type="protein sequence ID" value="MBELARI_LOCUS13913"/>
    <property type="gene ID" value="MBELARI_LOCUS13913"/>
</dbReference>
<keyword evidence="1" id="KW-1185">Reference proteome</keyword>
<sequence length="94" mass="10436">MVEYHRGNPLDSTWMLVEQMLVVVPCRASLSISARSKSARIVLADGLGAPFLEEYDEGSQTIDELIKVWGNTTKKTGEALRQSDPSGRAENVWK</sequence>
<accession>A0AAF3EIS2</accession>
<name>A0AAF3EIS2_9BILA</name>
<organism evidence="1 2">
    <name type="scientific">Mesorhabditis belari</name>
    <dbReference type="NCBI Taxonomy" id="2138241"/>
    <lineage>
        <taxon>Eukaryota</taxon>
        <taxon>Metazoa</taxon>
        <taxon>Ecdysozoa</taxon>
        <taxon>Nematoda</taxon>
        <taxon>Chromadorea</taxon>
        <taxon>Rhabditida</taxon>
        <taxon>Rhabditina</taxon>
        <taxon>Rhabditomorpha</taxon>
        <taxon>Rhabditoidea</taxon>
        <taxon>Rhabditidae</taxon>
        <taxon>Mesorhabditinae</taxon>
        <taxon>Mesorhabditis</taxon>
    </lineage>
</organism>